<proteinExistence type="predicted"/>
<protein>
    <submittedName>
        <fullName evidence="1">Uncharacterized protein</fullName>
    </submittedName>
</protein>
<dbReference type="Proteomes" id="UP001054945">
    <property type="component" value="Unassembled WGS sequence"/>
</dbReference>
<evidence type="ECO:0000313" key="2">
    <source>
        <dbReference type="Proteomes" id="UP001054945"/>
    </source>
</evidence>
<name>A0AAV4SK84_CAEEX</name>
<dbReference type="AlphaFoldDB" id="A0AAV4SK84"/>
<accession>A0AAV4SK84</accession>
<comment type="caution">
    <text evidence="1">The sequence shown here is derived from an EMBL/GenBank/DDBJ whole genome shotgun (WGS) entry which is preliminary data.</text>
</comment>
<reference evidence="1 2" key="1">
    <citation type="submission" date="2021-06" db="EMBL/GenBank/DDBJ databases">
        <title>Caerostris extrusa draft genome.</title>
        <authorList>
            <person name="Kono N."/>
            <person name="Arakawa K."/>
        </authorList>
    </citation>
    <scope>NUCLEOTIDE SEQUENCE [LARGE SCALE GENOMIC DNA]</scope>
</reference>
<gene>
    <name evidence="1" type="ORF">CEXT_32731</name>
</gene>
<dbReference type="EMBL" id="BPLR01009662">
    <property type="protein sequence ID" value="GIY33601.1"/>
    <property type="molecule type" value="Genomic_DNA"/>
</dbReference>
<sequence length="81" mass="8987">MAGYRSSPIKIVSLVHLGYPIDTFALFGSHPFVDQFYGAFCFYPLGELEVVVIDGPWGLLFRTGALNLLCRVLRCGSLNVF</sequence>
<organism evidence="1 2">
    <name type="scientific">Caerostris extrusa</name>
    <name type="common">Bark spider</name>
    <name type="synonym">Caerostris bankana</name>
    <dbReference type="NCBI Taxonomy" id="172846"/>
    <lineage>
        <taxon>Eukaryota</taxon>
        <taxon>Metazoa</taxon>
        <taxon>Ecdysozoa</taxon>
        <taxon>Arthropoda</taxon>
        <taxon>Chelicerata</taxon>
        <taxon>Arachnida</taxon>
        <taxon>Araneae</taxon>
        <taxon>Araneomorphae</taxon>
        <taxon>Entelegynae</taxon>
        <taxon>Araneoidea</taxon>
        <taxon>Araneidae</taxon>
        <taxon>Caerostris</taxon>
    </lineage>
</organism>
<evidence type="ECO:0000313" key="1">
    <source>
        <dbReference type="EMBL" id="GIY33601.1"/>
    </source>
</evidence>
<keyword evidence="2" id="KW-1185">Reference proteome</keyword>